<feature type="transmembrane region" description="Helical" evidence="5">
    <location>
        <begin position="221"/>
        <end position="241"/>
    </location>
</feature>
<name>A0ABS5NWC7_9BACI</name>
<evidence type="ECO:0000313" key="6">
    <source>
        <dbReference type="EMBL" id="MBS4192031.1"/>
    </source>
</evidence>
<dbReference type="PANTHER" id="PTHR30371:SF4">
    <property type="entry name" value="SEC-INDEPENDENT PROTEIN TRANSLOCASE PROTEIN TATCD"/>
    <property type="match status" value="1"/>
</dbReference>
<dbReference type="HAMAP" id="MF_00902">
    <property type="entry name" value="TatC"/>
    <property type="match status" value="1"/>
</dbReference>
<keyword evidence="4 5" id="KW-0472">Membrane</keyword>
<dbReference type="Proteomes" id="UP000681027">
    <property type="component" value="Unassembled WGS sequence"/>
</dbReference>
<keyword evidence="5" id="KW-1003">Cell membrane</keyword>
<dbReference type="InterPro" id="IPR002033">
    <property type="entry name" value="TatC"/>
</dbReference>
<reference evidence="6 7" key="1">
    <citation type="submission" date="2021-05" db="EMBL/GenBank/DDBJ databases">
        <title>Novel Bacillus species.</title>
        <authorList>
            <person name="Liu G."/>
        </authorList>
    </citation>
    <scope>NUCLEOTIDE SEQUENCE [LARGE SCALE GENOMIC DNA]</scope>
    <source>
        <strain evidence="6 7">FJAT-49705</strain>
    </source>
</reference>
<keyword evidence="5" id="KW-0653">Protein transport</keyword>
<feature type="transmembrane region" description="Helical" evidence="5">
    <location>
        <begin position="40"/>
        <end position="58"/>
    </location>
</feature>
<keyword evidence="2 5" id="KW-0812">Transmembrane</keyword>
<dbReference type="Pfam" id="PF00902">
    <property type="entry name" value="TatC"/>
    <property type="match status" value="1"/>
</dbReference>
<proteinExistence type="inferred from homology"/>
<dbReference type="PRINTS" id="PR01840">
    <property type="entry name" value="TATCFAMILY"/>
</dbReference>
<feature type="transmembrane region" description="Helical" evidence="5">
    <location>
        <begin position="162"/>
        <end position="186"/>
    </location>
</feature>
<dbReference type="PANTHER" id="PTHR30371">
    <property type="entry name" value="SEC-INDEPENDENT PROTEIN TRANSLOCASE PROTEIN TATC"/>
    <property type="match status" value="1"/>
</dbReference>
<evidence type="ECO:0000256" key="4">
    <source>
        <dbReference type="ARBA" id="ARBA00023136"/>
    </source>
</evidence>
<evidence type="ECO:0000256" key="2">
    <source>
        <dbReference type="ARBA" id="ARBA00022692"/>
    </source>
</evidence>
<evidence type="ECO:0000256" key="1">
    <source>
        <dbReference type="ARBA" id="ARBA00004141"/>
    </source>
</evidence>
<feature type="transmembrane region" description="Helical" evidence="5">
    <location>
        <begin position="198"/>
        <end position="215"/>
    </location>
</feature>
<protein>
    <recommendedName>
        <fullName evidence="5">Sec-independent protein translocase protein TatC</fullName>
    </recommendedName>
</protein>
<evidence type="ECO:0000256" key="5">
    <source>
        <dbReference type="HAMAP-Rule" id="MF_00902"/>
    </source>
</evidence>
<comment type="function">
    <text evidence="5">Part of the twin-arginine translocation (Tat) system that transports large folded proteins containing a characteristic twin-arginine motif in their signal peptide across membranes.</text>
</comment>
<sequence>MDPYQEHKANAVTELTQKKIKEESLTEHLADLRKQLIKSASVFIFFLVIVFSTINLWLPYVTRGNDLVVLGPFQVIKLYTSICVTLSLGLSLPFFIHFIWTFVKPGLNSKEVRFLGIYAPAMFTLFILGITFGYYVVNPLSYQFLVNFGAMNFEIMVSASEYVHFLIMTTVPLGFLFELPIIVLFLNSIDVLTAAALIKVRKWSYLVIAVVSALITPPDFISQLIVLVPMALLYEISIYLVRRMENRREKQSNISVEIKQDEMR</sequence>
<feature type="transmembrane region" description="Helical" evidence="5">
    <location>
        <begin position="78"/>
        <end position="103"/>
    </location>
</feature>
<organism evidence="6 7">
    <name type="scientific">Cytobacillus citreus</name>
    <dbReference type="NCBI Taxonomy" id="2833586"/>
    <lineage>
        <taxon>Bacteria</taxon>
        <taxon>Bacillati</taxon>
        <taxon>Bacillota</taxon>
        <taxon>Bacilli</taxon>
        <taxon>Bacillales</taxon>
        <taxon>Bacillaceae</taxon>
        <taxon>Cytobacillus</taxon>
    </lineage>
</organism>
<comment type="caution">
    <text evidence="6">The sequence shown here is derived from an EMBL/GenBank/DDBJ whole genome shotgun (WGS) entry which is preliminary data.</text>
</comment>
<keyword evidence="3 5" id="KW-1133">Transmembrane helix</keyword>
<comment type="subunit">
    <text evidence="5">Forms a complex with TatA.</text>
</comment>
<dbReference type="EMBL" id="JAGYPM010000004">
    <property type="protein sequence ID" value="MBS4192031.1"/>
    <property type="molecule type" value="Genomic_DNA"/>
</dbReference>
<evidence type="ECO:0000313" key="7">
    <source>
        <dbReference type="Proteomes" id="UP000681027"/>
    </source>
</evidence>
<dbReference type="NCBIfam" id="TIGR00945">
    <property type="entry name" value="tatC"/>
    <property type="match status" value="1"/>
</dbReference>
<keyword evidence="5" id="KW-0811">Translocation</keyword>
<comment type="subcellular location">
    <subcellularLocation>
        <location evidence="5">Cell membrane</location>
        <topology evidence="5">Multi-pass membrane protein</topology>
    </subcellularLocation>
    <subcellularLocation>
        <location evidence="1">Membrane</location>
        <topology evidence="1">Multi-pass membrane protein</topology>
    </subcellularLocation>
</comment>
<evidence type="ECO:0000256" key="3">
    <source>
        <dbReference type="ARBA" id="ARBA00022989"/>
    </source>
</evidence>
<dbReference type="RefSeq" id="WP_213103485.1">
    <property type="nucleotide sequence ID" value="NZ_JAGYPM010000004.1"/>
</dbReference>
<accession>A0ABS5NWC7</accession>
<keyword evidence="7" id="KW-1185">Reference proteome</keyword>
<gene>
    <name evidence="5 6" type="primary">tatC</name>
    <name evidence="6" type="ORF">KHA94_17850</name>
</gene>
<feature type="transmembrane region" description="Helical" evidence="5">
    <location>
        <begin position="115"/>
        <end position="137"/>
    </location>
</feature>
<comment type="similarity">
    <text evidence="5">Belongs to the TatC family.</text>
</comment>
<keyword evidence="5" id="KW-0813">Transport</keyword>